<organism evidence="1">
    <name type="scientific">Rhizophora mucronata</name>
    <name type="common">Asiatic mangrove</name>
    <dbReference type="NCBI Taxonomy" id="61149"/>
    <lineage>
        <taxon>Eukaryota</taxon>
        <taxon>Viridiplantae</taxon>
        <taxon>Streptophyta</taxon>
        <taxon>Embryophyta</taxon>
        <taxon>Tracheophyta</taxon>
        <taxon>Spermatophyta</taxon>
        <taxon>Magnoliopsida</taxon>
        <taxon>eudicotyledons</taxon>
        <taxon>Gunneridae</taxon>
        <taxon>Pentapetalae</taxon>
        <taxon>rosids</taxon>
        <taxon>fabids</taxon>
        <taxon>Malpighiales</taxon>
        <taxon>Rhizophoraceae</taxon>
        <taxon>Rhizophora</taxon>
    </lineage>
</organism>
<accession>A0A2P2P0H0</accession>
<sequence>MKYATSSQAMNIVRKWKRGLILGTKVCHYMPK</sequence>
<proteinExistence type="predicted"/>
<reference evidence="1" key="1">
    <citation type="submission" date="2018-02" db="EMBL/GenBank/DDBJ databases">
        <title>Rhizophora mucronata_Transcriptome.</title>
        <authorList>
            <person name="Meera S.P."/>
            <person name="Sreeshan A."/>
            <person name="Augustine A."/>
        </authorList>
    </citation>
    <scope>NUCLEOTIDE SEQUENCE</scope>
    <source>
        <tissue evidence="1">Leaf</tissue>
    </source>
</reference>
<dbReference type="AlphaFoldDB" id="A0A2P2P0H0"/>
<name>A0A2P2P0H0_RHIMU</name>
<evidence type="ECO:0000313" key="1">
    <source>
        <dbReference type="EMBL" id="MBX48182.1"/>
    </source>
</evidence>
<protein>
    <submittedName>
        <fullName evidence="1">Uncharacterized protein</fullName>
    </submittedName>
</protein>
<dbReference type="EMBL" id="GGEC01067698">
    <property type="protein sequence ID" value="MBX48182.1"/>
    <property type="molecule type" value="Transcribed_RNA"/>
</dbReference>